<dbReference type="Gene3D" id="3.40.50.1820">
    <property type="entry name" value="alpha/beta hydrolase"/>
    <property type="match status" value="1"/>
</dbReference>
<accession>A0A443J764</accession>
<dbReference type="InterPro" id="IPR000639">
    <property type="entry name" value="Epox_hydrolase-like"/>
</dbReference>
<evidence type="ECO:0000313" key="3">
    <source>
        <dbReference type="EMBL" id="RWR16239.1"/>
    </source>
</evidence>
<protein>
    <submittedName>
        <fullName evidence="3">Alpha/beta hydrolase</fullName>
    </submittedName>
</protein>
<dbReference type="Pfam" id="PF00561">
    <property type="entry name" value="Abhydrolase_1"/>
    <property type="match status" value="1"/>
</dbReference>
<comment type="caution">
    <text evidence="3">The sequence shown here is derived from an EMBL/GenBank/DDBJ whole genome shotgun (WGS) entry which is preliminary data.</text>
</comment>
<name>A0A443J764_9MICO</name>
<organism evidence="3 4">
    <name type="scientific">Microbacterium enclense</name>
    <dbReference type="NCBI Taxonomy" id="993073"/>
    <lineage>
        <taxon>Bacteria</taxon>
        <taxon>Bacillati</taxon>
        <taxon>Actinomycetota</taxon>
        <taxon>Actinomycetes</taxon>
        <taxon>Micrococcales</taxon>
        <taxon>Microbacteriaceae</taxon>
        <taxon>Microbacterium</taxon>
    </lineage>
</organism>
<dbReference type="RefSeq" id="WP_128218701.1">
    <property type="nucleotide sequence ID" value="NZ_RBZY01000061.1"/>
</dbReference>
<dbReference type="Proteomes" id="UP000285970">
    <property type="component" value="Unassembled WGS sequence"/>
</dbReference>
<gene>
    <name evidence="3" type="ORF">D8Y23_13965</name>
</gene>
<dbReference type="PRINTS" id="PR00412">
    <property type="entry name" value="EPOXHYDRLASE"/>
</dbReference>
<reference evidence="3 4" key="1">
    <citation type="journal article" date="2018" name="Front. Microbiol.">
        <title>Novel Insights Into Bacterial Dimethylsulfoniopropionate Catabolism in the East China Sea.</title>
        <authorList>
            <person name="Liu J."/>
            <person name="Liu J."/>
            <person name="Zhang S.H."/>
            <person name="Liang J."/>
            <person name="Lin H."/>
            <person name="Song D."/>
            <person name="Yang G.P."/>
            <person name="Todd J.D."/>
            <person name="Zhang X.H."/>
        </authorList>
    </citation>
    <scope>NUCLEOTIDE SEQUENCE [LARGE SCALE GENOMIC DNA]</scope>
    <source>
        <strain evidence="3 4">ZYFD042</strain>
    </source>
</reference>
<dbReference type="InterPro" id="IPR029058">
    <property type="entry name" value="AB_hydrolase_fold"/>
</dbReference>
<dbReference type="EMBL" id="RBZY01000061">
    <property type="protein sequence ID" value="RWR16239.1"/>
    <property type="molecule type" value="Genomic_DNA"/>
</dbReference>
<evidence type="ECO:0000259" key="2">
    <source>
        <dbReference type="Pfam" id="PF00561"/>
    </source>
</evidence>
<evidence type="ECO:0000256" key="1">
    <source>
        <dbReference type="ARBA" id="ARBA00022801"/>
    </source>
</evidence>
<dbReference type="PANTHER" id="PTHR43329">
    <property type="entry name" value="EPOXIDE HYDROLASE"/>
    <property type="match status" value="1"/>
</dbReference>
<dbReference type="GO" id="GO:0016787">
    <property type="term" value="F:hydrolase activity"/>
    <property type="evidence" value="ECO:0007669"/>
    <property type="project" value="UniProtKB-KW"/>
</dbReference>
<dbReference type="SUPFAM" id="SSF53474">
    <property type="entry name" value="alpha/beta-Hydrolases"/>
    <property type="match status" value="1"/>
</dbReference>
<keyword evidence="1 3" id="KW-0378">Hydrolase</keyword>
<sequence length="292" mass="30693">MSDQSLGRSIDGVTHHHAHVNGTTLHYVRAGESGTPILLVHGFPESWWAFHKVIPLLAREHRVYAVDLRGFGDSAIAEKDHSSSVAAQDLHELIRHLDVGPVVVAGQDIAGGALYRLAHMHAEDVSALVAVEMGLAGFGLEGFADVTQGGSWHIGALAAPGIPQLLFTGREEELLATWAFPSMTAVAGSITATDIGEFARGYARPGGWNGAAGIYCSILTEGEELRALTSQRKLTIPVLAVGGFGGGFTAMTMGSIVAHDVTSTILENVGHYVALEAPDRLSDAITAFLATA</sequence>
<feature type="domain" description="AB hydrolase-1" evidence="2">
    <location>
        <begin position="36"/>
        <end position="132"/>
    </location>
</feature>
<dbReference type="OrthoDB" id="2987348at2"/>
<proteinExistence type="predicted"/>
<dbReference type="InterPro" id="IPR000073">
    <property type="entry name" value="AB_hydrolase_1"/>
</dbReference>
<evidence type="ECO:0000313" key="4">
    <source>
        <dbReference type="Proteomes" id="UP000285970"/>
    </source>
</evidence>
<dbReference type="AlphaFoldDB" id="A0A443J764"/>